<evidence type="ECO:0000313" key="1">
    <source>
        <dbReference type="EMBL" id="CAF1486014.1"/>
    </source>
</evidence>
<evidence type="ECO:0000313" key="2">
    <source>
        <dbReference type="EMBL" id="CAF3646437.1"/>
    </source>
</evidence>
<dbReference type="Proteomes" id="UP000663845">
    <property type="component" value="Unassembled WGS sequence"/>
</dbReference>
<evidence type="ECO:0000313" key="3">
    <source>
        <dbReference type="EMBL" id="CAF4087243.1"/>
    </source>
</evidence>
<comment type="caution">
    <text evidence="1">The sequence shown here is derived from an EMBL/GenBank/DDBJ whole genome shotgun (WGS) entry which is preliminary data.</text>
</comment>
<dbReference type="AlphaFoldDB" id="A0A815S6B8"/>
<dbReference type="EMBL" id="CAJOAY010004896">
    <property type="protein sequence ID" value="CAF4087243.1"/>
    <property type="molecule type" value="Genomic_DNA"/>
</dbReference>
<gene>
    <name evidence="1" type="ORF">JYZ213_LOCUS42647</name>
    <name evidence="3" type="ORF">OKA104_LOCUS34930</name>
    <name evidence="2" type="ORF">OXD698_LOCUS8766</name>
</gene>
<accession>A0A815S6B8</accession>
<sequence length="124" mass="14290">MISSLPRQFCPLSYTLNKDLIQAKLMGGINDAIHWWTSALYETIDIYISKNFFIGKEQNLMNAIALIHPHRINMMLPFRTSCDLSNKTSTIIYREANIAETDGLHFALKYASCHIYFLEPLLSF</sequence>
<proteinExistence type="predicted"/>
<protein>
    <submittedName>
        <fullName evidence="1">Uncharacterized protein</fullName>
    </submittedName>
</protein>
<reference evidence="1" key="1">
    <citation type="submission" date="2021-02" db="EMBL/GenBank/DDBJ databases">
        <authorList>
            <person name="Nowell W R."/>
        </authorList>
    </citation>
    <scope>NUCLEOTIDE SEQUENCE</scope>
</reference>
<dbReference type="EMBL" id="CAJNOG010002035">
    <property type="protein sequence ID" value="CAF1486014.1"/>
    <property type="molecule type" value="Genomic_DNA"/>
</dbReference>
<organism evidence="1 4">
    <name type="scientific">Adineta steineri</name>
    <dbReference type="NCBI Taxonomy" id="433720"/>
    <lineage>
        <taxon>Eukaryota</taxon>
        <taxon>Metazoa</taxon>
        <taxon>Spiralia</taxon>
        <taxon>Gnathifera</taxon>
        <taxon>Rotifera</taxon>
        <taxon>Eurotatoria</taxon>
        <taxon>Bdelloidea</taxon>
        <taxon>Adinetida</taxon>
        <taxon>Adinetidae</taxon>
        <taxon>Adineta</taxon>
    </lineage>
</organism>
<dbReference type="Proteomes" id="UP000663881">
    <property type="component" value="Unassembled WGS sequence"/>
</dbReference>
<dbReference type="EMBL" id="CAJOAZ010000428">
    <property type="protein sequence ID" value="CAF3646437.1"/>
    <property type="molecule type" value="Genomic_DNA"/>
</dbReference>
<name>A0A815S6B8_9BILA</name>
<dbReference type="Proteomes" id="UP000663844">
    <property type="component" value="Unassembled WGS sequence"/>
</dbReference>
<evidence type="ECO:0000313" key="4">
    <source>
        <dbReference type="Proteomes" id="UP000663845"/>
    </source>
</evidence>